<comment type="caution">
    <text evidence="4">The sequence shown here is derived from an EMBL/GenBank/DDBJ whole genome shotgun (WGS) entry which is preliminary data.</text>
</comment>
<sequence length="469" mass="55019">METYFEKQTKYLYDKTNEIINTYSILKANHAGERFEIDIPRDFKEEFFHLVDKVNLSLMEEKDNFYGYFLFQTSREIKFDISNPTAINFRGAKYVIYFNPIIFLNLNMKQMESSIKHEILHIVSMHLVRAKEVKDKYSKLAINMAMDIVVNKYLNNLVPYATTLEQVNLNYSLNLEPYETFEYYVEKIQIELDLQEEDEHGKEHDSNKNEDIETQYSPEKTHDIWEDSNDIDEKMLKEFTEKFINSSQKGEIPDYLEGIISSLKNSRGELPWNLYLKKLMGTVESNKKKTITRRNRRQPNRLDLRGELRGHKAEIAVALDISGSISDEEFKQAIKEVLNIVKNYNHEITIIECDNEIRRAYKVKSINDIKDRINIRGGTKFTPVFEYANNKKINLLVYFTDGKGEDKLQVIPRGYKILWVISGNGDKLSLKEPYGAIKKLSKVEIKDYTSDMSDIRNDGYSMNNQQPVL</sequence>
<feature type="domain" description="Putative metallopeptidase" evidence="3">
    <location>
        <begin position="94"/>
        <end position="298"/>
    </location>
</feature>
<dbReference type="Pfam" id="PF13203">
    <property type="entry name" value="DUF2201_N"/>
    <property type="match status" value="1"/>
</dbReference>
<dbReference type="InterPro" id="IPR018698">
    <property type="entry name" value="VWA-like_dom"/>
</dbReference>
<gene>
    <name evidence="4" type="ORF">QOZ84_09130</name>
</gene>
<dbReference type="RefSeq" id="WP_284132648.1">
    <property type="nucleotide sequence ID" value="NZ_JASKYM010000003.1"/>
</dbReference>
<name>A0ABT7E9W0_9FIRM</name>
<evidence type="ECO:0000256" key="1">
    <source>
        <dbReference type="SAM" id="MobiDB-lite"/>
    </source>
</evidence>
<evidence type="ECO:0000313" key="4">
    <source>
        <dbReference type="EMBL" id="MDK2563711.1"/>
    </source>
</evidence>
<dbReference type="PANTHER" id="PTHR38730:SF1">
    <property type="entry name" value="SLL7028 PROTEIN"/>
    <property type="match status" value="1"/>
</dbReference>
<feature type="region of interest" description="Disordered" evidence="1">
    <location>
        <begin position="197"/>
        <end position="221"/>
    </location>
</feature>
<evidence type="ECO:0000313" key="5">
    <source>
        <dbReference type="Proteomes" id="UP001301012"/>
    </source>
</evidence>
<accession>A0ABT7E9W0</accession>
<dbReference type="PANTHER" id="PTHR38730">
    <property type="entry name" value="SLL7028 PROTEIN"/>
    <property type="match status" value="1"/>
</dbReference>
<dbReference type="InterPro" id="IPR036465">
    <property type="entry name" value="vWFA_dom_sf"/>
</dbReference>
<keyword evidence="5" id="KW-1185">Reference proteome</keyword>
<dbReference type="Gene3D" id="3.40.50.410">
    <property type="entry name" value="von Willebrand factor, type A domain"/>
    <property type="match status" value="1"/>
</dbReference>
<dbReference type="InterPro" id="IPR025154">
    <property type="entry name" value="Put_metallopeptidase_dom"/>
</dbReference>
<organism evidence="4 5">
    <name type="scientific">Romboutsia sedimentorum</name>
    <dbReference type="NCBI Taxonomy" id="1368474"/>
    <lineage>
        <taxon>Bacteria</taxon>
        <taxon>Bacillati</taxon>
        <taxon>Bacillota</taxon>
        <taxon>Clostridia</taxon>
        <taxon>Peptostreptococcales</taxon>
        <taxon>Peptostreptococcaceae</taxon>
        <taxon>Romboutsia</taxon>
    </lineage>
</organism>
<dbReference type="Proteomes" id="UP001301012">
    <property type="component" value="Unassembled WGS sequence"/>
</dbReference>
<dbReference type="Pfam" id="PF09967">
    <property type="entry name" value="DUF2201"/>
    <property type="match status" value="1"/>
</dbReference>
<feature type="domain" description="VWA-like" evidence="2">
    <location>
        <begin position="315"/>
        <end position="440"/>
    </location>
</feature>
<evidence type="ECO:0000259" key="2">
    <source>
        <dbReference type="Pfam" id="PF09967"/>
    </source>
</evidence>
<reference evidence="4 5" key="1">
    <citation type="submission" date="2023-05" db="EMBL/GenBank/DDBJ databases">
        <title>Rombocin, a short stable natural nisin variant, displays selective antimicrobial activity against Listeria monocytogenes and employs dual mode of action to kill target bacterial strains.</title>
        <authorList>
            <person name="Wambui J."/>
            <person name="Stephan R."/>
            <person name="Kuipers O.P."/>
        </authorList>
    </citation>
    <scope>NUCLEOTIDE SEQUENCE [LARGE SCALE GENOMIC DNA]</scope>
    <source>
        <strain evidence="4 5">RC002</strain>
    </source>
</reference>
<protein>
    <submittedName>
        <fullName evidence="4">VWA-like domain-containing protein</fullName>
    </submittedName>
</protein>
<proteinExistence type="predicted"/>
<feature type="compositionally biased region" description="Basic and acidic residues" evidence="1">
    <location>
        <begin position="199"/>
        <end position="211"/>
    </location>
</feature>
<evidence type="ECO:0000259" key="3">
    <source>
        <dbReference type="Pfam" id="PF13203"/>
    </source>
</evidence>
<dbReference type="EMBL" id="JASKYM010000003">
    <property type="protein sequence ID" value="MDK2563711.1"/>
    <property type="molecule type" value="Genomic_DNA"/>
</dbReference>
<dbReference type="SUPFAM" id="SSF53300">
    <property type="entry name" value="vWA-like"/>
    <property type="match status" value="1"/>
</dbReference>